<dbReference type="InParanoid" id="A0A024GUQ0"/>
<dbReference type="AlphaFoldDB" id="A0A024GUQ0"/>
<keyword evidence="2" id="KW-1185">Reference proteome</keyword>
<reference evidence="1 2" key="1">
    <citation type="submission" date="2012-05" db="EMBL/GenBank/DDBJ databases">
        <title>Recombination and specialization in a pathogen metapopulation.</title>
        <authorList>
            <person name="Gardiner A."/>
            <person name="Kemen E."/>
            <person name="Schultz-Larsen T."/>
            <person name="MacLean D."/>
            <person name="Van Oosterhout C."/>
            <person name="Jones J.D.G."/>
        </authorList>
    </citation>
    <scope>NUCLEOTIDE SEQUENCE [LARGE SCALE GENOMIC DNA]</scope>
    <source>
        <strain evidence="1 2">Ac Nc2</strain>
    </source>
</reference>
<evidence type="ECO:0000313" key="2">
    <source>
        <dbReference type="Proteomes" id="UP000053237"/>
    </source>
</evidence>
<gene>
    <name evidence="1" type="ORF">BN9_116090</name>
</gene>
<evidence type="ECO:0000313" key="1">
    <source>
        <dbReference type="EMBL" id="CCI50097.1"/>
    </source>
</evidence>
<dbReference type="EMBL" id="CAIX01000390">
    <property type="protein sequence ID" value="CCI50097.1"/>
    <property type="molecule type" value="Genomic_DNA"/>
</dbReference>
<proteinExistence type="predicted"/>
<name>A0A024GUQ0_9STRA</name>
<accession>A0A024GUQ0</accession>
<comment type="caution">
    <text evidence="1">The sequence shown here is derived from an EMBL/GenBank/DDBJ whole genome shotgun (WGS) entry which is preliminary data.</text>
</comment>
<sequence>MTVICLSTLSIIKISARSWNQSFFVYFIRRVDLCSRFPGPIDSIFCSNSFFYLLRYVVVYQVSIKDSLIRSHLKMSFHLYDAFFTRTSAYFCAIFRSFISILCGLRTPQSGCPRST</sequence>
<protein>
    <submittedName>
        <fullName evidence="1">Uncharacterized protein</fullName>
    </submittedName>
</protein>
<organism evidence="1 2">
    <name type="scientific">Albugo candida</name>
    <dbReference type="NCBI Taxonomy" id="65357"/>
    <lineage>
        <taxon>Eukaryota</taxon>
        <taxon>Sar</taxon>
        <taxon>Stramenopiles</taxon>
        <taxon>Oomycota</taxon>
        <taxon>Peronosporomycetes</taxon>
        <taxon>Albuginales</taxon>
        <taxon>Albuginaceae</taxon>
        <taxon>Albugo</taxon>
    </lineage>
</organism>
<dbReference type="Proteomes" id="UP000053237">
    <property type="component" value="Unassembled WGS sequence"/>
</dbReference>